<feature type="region of interest" description="Disordered" evidence="10">
    <location>
        <begin position="346"/>
        <end position="381"/>
    </location>
</feature>
<protein>
    <recommendedName>
        <fullName evidence="3">Transcription initiation factor IIF subunit beta</fullName>
    </recommendedName>
    <alternativeName>
        <fullName evidence="9">TFIIF medium subunit</fullName>
    </alternativeName>
    <alternativeName>
        <fullName evidence="8">TFIIF-beta</fullName>
    </alternativeName>
</protein>
<keyword evidence="13" id="KW-0396">Initiation factor</keyword>
<evidence type="ECO:0000313" key="13">
    <source>
        <dbReference type="EMBL" id="GAP86307.1"/>
    </source>
</evidence>
<gene>
    <name evidence="13" type="ORF">SAMD00023353_1801040</name>
</gene>
<evidence type="ECO:0000256" key="9">
    <source>
        <dbReference type="ARBA" id="ARBA00081863"/>
    </source>
</evidence>
<feature type="compositionally biased region" description="Basic and acidic residues" evidence="10">
    <location>
        <begin position="8"/>
        <end position="20"/>
    </location>
</feature>
<keyword evidence="13" id="KW-0648">Protein biosynthesis</keyword>
<dbReference type="InterPro" id="IPR036388">
    <property type="entry name" value="WH-like_DNA-bd_sf"/>
</dbReference>
<reference evidence="13" key="1">
    <citation type="submission" date="2016-03" db="EMBL/GenBank/DDBJ databases">
        <title>Draft genome sequence of Rosellinia necatrix.</title>
        <authorList>
            <person name="Kanematsu S."/>
        </authorList>
    </citation>
    <scope>NUCLEOTIDE SEQUENCE [LARGE SCALE GENOMIC DNA]</scope>
    <source>
        <strain evidence="13">W97</strain>
    </source>
</reference>
<evidence type="ECO:0000259" key="12">
    <source>
        <dbReference type="Pfam" id="PF17683"/>
    </source>
</evidence>
<dbReference type="Proteomes" id="UP000054516">
    <property type="component" value="Unassembled WGS sequence"/>
</dbReference>
<dbReference type="Pfam" id="PF02270">
    <property type="entry name" value="TFIIF_beta"/>
    <property type="match status" value="1"/>
</dbReference>
<evidence type="ECO:0000313" key="14">
    <source>
        <dbReference type="Proteomes" id="UP000054516"/>
    </source>
</evidence>
<dbReference type="SUPFAM" id="SSF50916">
    <property type="entry name" value="Rap30/74 interaction domains"/>
    <property type="match status" value="1"/>
</dbReference>
<dbReference type="OMA" id="ANCPEHQ"/>
<comment type="similarity">
    <text evidence="2">Belongs to the TFIIF beta subunit family.</text>
</comment>
<evidence type="ECO:0000256" key="1">
    <source>
        <dbReference type="ARBA" id="ARBA00004123"/>
    </source>
</evidence>
<dbReference type="InterPro" id="IPR036390">
    <property type="entry name" value="WH_DNA-bd_sf"/>
</dbReference>
<dbReference type="PANTHER" id="PTHR10445:SF0">
    <property type="entry name" value="GENERAL TRANSCRIPTION FACTOR IIF SUBUNIT 2"/>
    <property type="match status" value="1"/>
</dbReference>
<keyword evidence="4" id="KW-0805">Transcription regulation</keyword>
<dbReference type="PANTHER" id="PTHR10445">
    <property type="entry name" value="GENERAL TRANSCRIPTION FACTOR IIF SUBUNIT 2"/>
    <property type="match status" value="1"/>
</dbReference>
<evidence type="ECO:0000256" key="5">
    <source>
        <dbReference type="ARBA" id="ARBA00023125"/>
    </source>
</evidence>
<feature type="domain" description="TFIIF beta subunit HTH" evidence="11">
    <location>
        <begin position="278"/>
        <end position="342"/>
    </location>
</feature>
<name>A0A1W2TE78_ROSNE</name>
<evidence type="ECO:0000256" key="6">
    <source>
        <dbReference type="ARBA" id="ARBA00023163"/>
    </source>
</evidence>
<keyword evidence="6" id="KW-0804">Transcription</keyword>
<dbReference type="EMBL" id="DF977463">
    <property type="protein sequence ID" value="GAP86307.1"/>
    <property type="molecule type" value="Genomic_DNA"/>
</dbReference>
<feature type="domain" description="TFIIF beta subunit N-terminal" evidence="12">
    <location>
        <begin position="57"/>
        <end position="209"/>
    </location>
</feature>
<dbReference type="FunFam" id="1.10.10.10:FF:000035">
    <property type="entry name" value="General transcription factor IIF subunit 2"/>
    <property type="match status" value="1"/>
</dbReference>
<dbReference type="GO" id="GO:0006367">
    <property type="term" value="P:transcription initiation at RNA polymerase II promoter"/>
    <property type="evidence" value="ECO:0007669"/>
    <property type="project" value="InterPro"/>
</dbReference>
<keyword evidence="7" id="KW-0539">Nucleus</keyword>
<accession>A0A1W2TE78</accession>
<dbReference type="GO" id="GO:0003677">
    <property type="term" value="F:DNA binding"/>
    <property type="evidence" value="ECO:0007669"/>
    <property type="project" value="UniProtKB-KW"/>
</dbReference>
<keyword evidence="14" id="KW-1185">Reference proteome</keyword>
<dbReference type="AlphaFoldDB" id="A0A1W2TE78"/>
<comment type="subcellular location">
    <subcellularLocation>
        <location evidence="1">Nucleus</location>
    </subcellularLocation>
</comment>
<dbReference type="GO" id="GO:0005674">
    <property type="term" value="C:transcription factor TFIIF complex"/>
    <property type="evidence" value="ECO:0007669"/>
    <property type="project" value="InterPro"/>
</dbReference>
<dbReference type="OrthoDB" id="26094at2759"/>
<evidence type="ECO:0000256" key="7">
    <source>
        <dbReference type="ARBA" id="ARBA00023242"/>
    </source>
</evidence>
<feature type="compositionally biased region" description="Basic and acidic residues" evidence="10">
    <location>
        <begin position="160"/>
        <end position="173"/>
    </location>
</feature>
<evidence type="ECO:0000256" key="3">
    <source>
        <dbReference type="ARBA" id="ARBA00021453"/>
    </source>
</evidence>
<evidence type="ECO:0000256" key="10">
    <source>
        <dbReference type="SAM" id="MobiDB-lite"/>
    </source>
</evidence>
<dbReference type="GO" id="GO:0003743">
    <property type="term" value="F:translation initiation factor activity"/>
    <property type="evidence" value="ECO:0007669"/>
    <property type="project" value="UniProtKB-KW"/>
</dbReference>
<keyword evidence="5" id="KW-0238">DNA-binding</keyword>
<dbReference type="InterPro" id="IPR040504">
    <property type="entry name" value="TFIIF_beta_N"/>
</dbReference>
<proteinExistence type="inferred from homology"/>
<dbReference type="CDD" id="cd07980">
    <property type="entry name" value="TFIIF_beta"/>
    <property type="match status" value="1"/>
</dbReference>
<evidence type="ECO:0000256" key="2">
    <source>
        <dbReference type="ARBA" id="ARBA00009543"/>
    </source>
</evidence>
<dbReference type="Pfam" id="PF17683">
    <property type="entry name" value="TFIIF_beta_N"/>
    <property type="match status" value="1"/>
</dbReference>
<dbReference type="InterPro" id="IPR011039">
    <property type="entry name" value="TFIIF_interaction"/>
</dbReference>
<organism evidence="13">
    <name type="scientific">Rosellinia necatrix</name>
    <name type="common">White root-rot fungus</name>
    <dbReference type="NCBI Taxonomy" id="77044"/>
    <lineage>
        <taxon>Eukaryota</taxon>
        <taxon>Fungi</taxon>
        <taxon>Dikarya</taxon>
        <taxon>Ascomycota</taxon>
        <taxon>Pezizomycotina</taxon>
        <taxon>Sordariomycetes</taxon>
        <taxon>Xylariomycetidae</taxon>
        <taxon>Xylariales</taxon>
        <taxon>Xylariaceae</taxon>
        <taxon>Rosellinia</taxon>
    </lineage>
</organism>
<feature type="region of interest" description="Disordered" evidence="10">
    <location>
        <begin position="1"/>
        <end position="32"/>
    </location>
</feature>
<dbReference type="STRING" id="77044.A0A1W2TE78"/>
<evidence type="ECO:0000256" key="4">
    <source>
        <dbReference type="ARBA" id="ARBA00023015"/>
    </source>
</evidence>
<feature type="compositionally biased region" description="Acidic residues" evidence="10">
    <location>
        <begin position="360"/>
        <end position="373"/>
    </location>
</feature>
<dbReference type="InterPro" id="IPR003196">
    <property type="entry name" value="TFIIF_beta"/>
</dbReference>
<dbReference type="SUPFAM" id="SSF46785">
    <property type="entry name" value="Winged helix' DNA-binding domain"/>
    <property type="match status" value="1"/>
</dbReference>
<feature type="region of interest" description="Disordered" evidence="10">
    <location>
        <begin position="139"/>
        <end position="184"/>
    </location>
</feature>
<evidence type="ECO:0000256" key="8">
    <source>
        <dbReference type="ARBA" id="ARBA00081473"/>
    </source>
</evidence>
<dbReference type="Gene3D" id="1.10.10.10">
    <property type="entry name" value="Winged helix-like DNA-binding domain superfamily/Winged helix DNA-binding domain"/>
    <property type="match status" value="1"/>
</dbReference>
<sequence>MASVKAEPTIKPDPSIKPDPDAMGSLSGAMSDDDIYEDAGDLEFTDLNTTTNPAAADIYLTHVPGYLHQAWANLNDDEEIQIGTVRKWIEVGKNGRQTERMALLLDHTKPNHQTIPKEYALEAKDTDLTNSFLFTEKDLPGFKSRSHGANSDLPPHLRRRQEQRQQRPEEKAQQEGGVKKNKYQPRYRKAIPKKTTLAGKFSREINCVPAWTDETRYLLKTMNDDAMKPKVATSIVKSFDPSGVIQAGAHVANDKFSNLVRTAPEQKKNKKQKEEKAARLPQSELRDRIFQCYDKYAYWSLKAFKQTLNQPEAWLRENLEEVAVLHKSGRFANYWELKTEYKRQNMQSVVEGAPPSPEPNDSDFDGDDDNIEMEDVKPETD</sequence>
<evidence type="ECO:0000259" key="11">
    <source>
        <dbReference type="Pfam" id="PF02270"/>
    </source>
</evidence>
<dbReference type="InterPro" id="IPR040450">
    <property type="entry name" value="TFIIF_beta_HTH"/>
</dbReference>